<dbReference type="SUPFAM" id="SSF81345">
    <property type="entry name" value="ABC transporter involved in vitamin B12 uptake, BtuC"/>
    <property type="match status" value="1"/>
</dbReference>
<dbReference type="InterPro" id="IPR037294">
    <property type="entry name" value="ABC_BtuC-like"/>
</dbReference>
<dbReference type="GO" id="GO:0055085">
    <property type="term" value="P:transmembrane transport"/>
    <property type="evidence" value="ECO:0007669"/>
    <property type="project" value="InterPro"/>
</dbReference>
<evidence type="ECO:0000256" key="1">
    <source>
        <dbReference type="ARBA" id="ARBA00004141"/>
    </source>
</evidence>
<evidence type="ECO:0000313" key="8">
    <source>
        <dbReference type="EMBL" id="TKJ43762.1"/>
    </source>
</evidence>
<organism evidence="8 9">
    <name type="scientific">candidate division TA06 bacterium B3_TA06</name>
    <dbReference type="NCBI Taxonomy" id="2012487"/>
    <lineage>
        <taxon>Bacteria</taxon>
        <taxon>Bacteria division TA06</taxon>
    </lineage>
</organism>
<feature type="transmembrane region" description="Helical" evidence="7">
    <location>
        <begin position="182"/>
        <end position="200"/>
    </location>
</feature>
<feature type="transmembrane region" description="Helical" evidence="7">
    <location>
        <begin position="47"/>
        <end position="70"/>
    </location>
</feature>
<gene>
    <name evidence="8" type="ORF">CEE36_03390</name>
</gene>
<comment type="subcellular location">
    <subcellularLocation>
        <location evidence="6">Cell membrane</location>
        <topology evidence="6">Multi-pass membrane protein</topology>
    </subcellularLocation>
    <subcellularLocation>
        <location evidence="1">Membrane</location>
        <topology evidence="1">Multi-pass membrane protein</topology>
    </subcellularLocation>
</comment>
<dbReference type="GO" id="GO:0043190">
    <property type="term" value="C:ATP-binding cassette (ABC) transporter complex"/>
    <property type="evidence" value="ECO:0007669"/>
    <property type="project" value="InterPro"/>
</dbReference>
<accession>A0A532V9E0</accession>
<comment type="caution">
    <text evidence="8">The sequence shown here is derived from an EMBL/GenBank/DDBJ whole genome shotgun (WGS) entry which is preliminary data.</text>
</comment>
<evidence type="ECO:0000256" key="4">
    <source>
        <dbReference type="ARBA" id="ARBA00022989"/>
    </source>
</evidence>
<dbReference type="Pfam" id="PF00950">
    <property type="entry name" value="ABC-3"/>
    <property type="match status" value="1"/>
</dbReference>
<proteinExistence type="inferred from homology"/>
<keyword evidence="4 7" id="KW-1133">Transmembrane helix</keyword>
<dbReference type="GO" id="GO:0010043">
    <property type="term" value="P:response to zinc ion"/>
    <property type="evidence" value="ECO:0007669"/>
    <property type="project" value="TreeGrafter"/>
</dbReference>
<dbReference type="Gene3D" id="1.10.3470.10">
    <property type="entry name" value="ABC transporter involved in vitamin B12 uptake, BtuC"/>
    <property type="match status" value="1"/>
</dbReference>
<evidence type="ECO:0000256" key="2">
    <source>
        <dbReference type="ARBA" id="ARBA00008034"/>
    </source>
</evidence>
<evidence type="ECO:0000256" key="7">
    <source>
        <dbReference type="SAM" id="Phobius"/>
    </source>
</evidence>
<name>A0A532V9E0_UNCT6</name>
<evidence type="ECO:0000256" key="6">
    <source>
        <dbReference type="RuleBase" id="RU003943"/>
    </source>
</evidence>
<dbReference type="PANTHER" id="PTHR30477:SF0">
    <property type="entry name" value="METAL TRANSPORT SYSTEM MEMBRANE PROTEIN TM_0125-RELATED"/>
    <property type="match status" value="1"/>
</dbReference>
<keyword evidence="5 7" id="KW-0472">Membrane</keyword>
<evidence type="ECO:0000256" key="3">
    <source>
        <dbReference type="ARBA" id="ARBA00022692"/>
    </source>
</evidence>
<protein>
    <submittedName>
        <fullName evidence="8">ABC transporter</fullName>
    </submittedName>
</protein>
<reference evidence="8 9" key="1">
    <citation type="submission" date="2017-06" db="EMBL/GenBank/DDBJ databases">
        <title>Novel microbial phyla capable of carbon fixation and sulfur reduction in deep-sea sediments.</title>
        <authorList>
            <person name="Huang J."/>
            <person name="Baker B."/>
            <person name="Wang Y."/>
        </authorList>
    </citation>
    <scope>NUCLEOTIDE SEQUENCE [LARGE SCALE GENOMIC DNA]</scope>
    <source>
        <strain evidence="8">B3_TA06</strain>
    </source>
</reference>
<evidence type="ECO:0000256" key="5">
    <source>
        <dbReference type="ARBA" id="ARBA00023136"/>
    </source>
</evidence>
<keyword evidence="6" id="KW-0813">Transport</keyword>
<dbReference type="EMBL" id="NJBO01000003">
    <property type="protein sequence ID" value="TKJ43762.1"/>
    <property type="molecule type" value="Genomic_DNA"/>
</dbReference>
<feature type="transmembrane region" description="Helical" evidence="7">
    <location>
        <begin position="207"/>
        <end position="231"/>
    </location>
</feature>
<dbReference type="AlphaFoldDB" id="A0A532V9E0"/>
<dbReference type="InterPro" id="IPR001626">
    <property type="entry name" value="ABC_TroCD"/>
</dbReference>
<feature type="transmembrane region" description="Helical" evidence="7">
    <location>
        <begin position="237"/>
        <end position="256"/>
    </location>
</feature>
<feature type="transmembrane region" description="Helical" evidence="7">
    <location>
        <begin position="153"/>
        <end position="176"/>
    </location>
</feature>
<dbReference type="PANTHER" id="PTHR30477">
    <property type="entry name" value="ABC-TRANSPORTER METAL-BINDING PROTEIN"/>
    <property type="match status" value="1"/>
</dbReference>
<feature type="transmembrane region" description="Helical" evidence="7">
    <location>
        <begin position="82"/>
        <end position="103"/>
    </location>
</feature>
<comment type="similarity">
    <text evidence="2 6">Belongs to the ABC-3 integral membrane protein family.</text>
</comment>
<dbReference type="CDD" id="cd06550">
    <property type="entry name" value="TM_ABC_iron-siderophores_like"/>
    <property type="match status" value="1"/>
</dbReference>
<dbReference type="Proteomes" id="UP000317778">
    <property type="component" value="Unassembled WGS sequence"/>
</dbReference>
<evidence type="ECO:0000313" key="9">
    <source>
        <dbReference type="Proteomes" id="UP000317778"/>
    </source>
</evidence>
<feature type="transmembrane region" description="Helical" evidence="7">
    <location>
        <begin position="123"/>
        <end position="141"/>
    </location>
</feature>
<keyword evidence="3 6" id="KW-0812">Transmembrane</keyword>
<sequence>MQRALIAGVLVSVLLSILGFFVVLRKMSFIGVGIAHAAFGGVALGHLLGIPVFLSASVFSVAAGLGIGAVTRRGRIKEDTAIGIFFAAGMALGVLFLSLKPGYITDLASYLFGSILAVTPTDLWIIAAAAFLILVLLALFFKELIASSFDAELARASGIPEGFLFYLLLGLVSLGIVSAIKLVGIILVSALLVLPAATALQWSRRYGWVLALSALFGLAYTVSGLAISYWIDIPSGATIVILGTAVFLLSLAISPLRRRKGSHPDRTRSARSGTTG</sequence>